<dbReference type="EMBL" id="AP023416">
    <property type="protein sequence ID" value="BCK80049.1"/>
    <property type="molecule type" value="Genomic_DNA"/>
</dbReference>
<organism evidence="1 2">
    <name type="scientific">Vescimonas fastidiosa</name>
    <dbReference type="NCBI Taxonomy" id="2714353"/>
    <lineage>
        <taxon>Bacteria</taxon>
        <taxon>Bacillati</taxon>
        <taxon>Bacillota</taxon>
        <taxon>Clostridia</taxon>
        <taxon>Eubacteriales</taxon>
        <taxon>Oscillospiraceae</taxon>
        <taxon>Vescimonas</taxon>
    </lineage>
</organism>
<gene>
    <name evidence="1" type="ORF">MM35RIKEN_22410</name>
</gene>
<name>A0A810PUT5_9FIRM</name>
<dbReference type="AlphaFoldDB" id="A0A810PUT5"/>
<keyword evidence="1" id="KW-0614">Plasmid</keyword>
<evidence type="ECO:0000313" key="1">
    <source>
        <dbReference type="EMBL" id="BCK80049.1"/>
    </source>
</evidence>
<proteinExistence type="predicted"/>
<protein>
    <submittedName>
        <fullName evidence="1">Uncharacterized protein</fullName>
    </submittedName>
</protein>
<reference evidence="1" key="1">
    <citation type="submission" date="2020-09" db="EMBL/GenBank/DDBJ databases">
        <title>New species isolated from human feces.</title>
        <authorList>
            <person name="Kitahara M."/>
            <person name="Shigeno Y."/>
            <person name="Shime M."/>
            <person name="Matsumoto Y."/>
            <person name="Nakamura S."/>
            <person name="Motooka D."/>
            <person name="Fukuoka S."/>
            <person name="Nishikawa H."/>
            <person name="Benno Y."/>
        </authorList>
    </citation>
    <scope>NUCLEOTIDE SEQUENCE</scope>
    <source>
        <strain evidence="1">MM35</strain>
        <plasmid evidence="1">pMM35_01</plasmid>
    </source>
</reference>
<evidence type="ECO:0000313" key="2">
    <source>
        <dbReference type="Proteomes" id="UP000681343"/>
    </source>
</evidence>
<sequence>MIHNNEKLRPCPMLENPQLLPKMVAQSGAHSTDLEAPESAEHLCEKCKAYAACWKPEAEKLWAEEKHNG</sequence>
<dbReference type="Proteomes" id="UP000681343">
    <property type="component" value="Plasmid pMM35_01"/>
</dbReference>
<geneLocation type="plasmid" evidence="1 2">
    <name>pMM35_01</name>
</geneLocation>
<accession>A0A810PUT5</accession>
<dbReference type="KEGG" id="vfa:MM35RIKEN_22410"/>
<keyword evidence="2" id="KW-1185">Reference proteome</keyword>